<reference evidence="3" key="1">
    <citation type="submission" date="2021-01" db="EMBL/GenBank/DDBJ databases">
        <authorList>
            <person name="Corre E."/>
            <person name="Pelletier E."/>
            <person name="Niang G."/>
            <person name="Scheremetjew M."/>
            <person name="Finn R."/>
            <person name="Kale V."/>
            <person name="Holt S."/>
            <person name="Cochrane G."/>
            <person name="Meng A."/>
            <person name="Brown T."/>
            <person name="Cohen L."/>
        </authorList>
    </citation>
    <scope>NUCLEOTIDE SEQUENCE</scope>
    <source>
        <strain evidence="3">OF101</strain>
    </source>
</reference>
<evidence type="ECO:0000313" key="3">
    <source>
        <dbReference type="EMBL" id="CAD9193464.1"/>
    </source>
</evidence>
<protein>
    <submittedName>
        <fullName evidence="3">Uncharacterized protein</fullName>
    </submittedName>
</protein>
<keyword evidence="2" id="KW-0732">Signal</keyword>
<feature type="compositionally biased region" description="Polar residues" evidence="1">
    <location>
        <begin position="66"/>
        <end position="92"/>
    </location>
</feature>
<dbReference type="PANTHER" id="PTHR38564">
    <property type="entry name" value="SI:CH73-250A16.5-RELATED"/>
    <property type="match status" value="1"/>
</dbReference>
<organism evidence="3">
    <name type="scientific">Alexandrium catenella</name>
    <name type="common">Red tide dinoflagellate</name>
    <name type="synonym">Gonyaulax catenella</name>
    <dbReference type="NCBI Taxonomy" id="2925"/>
    <lineage>
        <taxon>Eukaryota</taxon>
        <taxon>Sar</taxon>
        <taxon>Alveolata</taxon>
        <taxon>Dinophyceae</taxon>
        <taxon>Gonyaulacales</taxon>
        <taxon>Pyrocystaceae</taxon>
        <taxon>Alexandrium</taxon>
    </lineage>
</organism>
<evidence type="ECO:0000256" key="2">
    <source>
        <dbReference type="SAM" id="SignalP"/>
    </source>
</evidence>
<sequence>MAAPSAATGVTLLWLLLPTGLLALGHGAAADAAEVERVELEEAGLLGVSLLQSYGHLTQASVTASTRGSKTSLAGADQQSEHQQPTGSSTCGMTAGKPKVDCDKPDMGSCGNACCALDVHLGMSPRDAYDAAAGFLSSGGGDGAYSLVNGTMPYGEHPADDLTAMSMTWKYIFQGKHTTSGRGYVDTLDFNIRSDSPDSCVLRAFSISDIHGALGDAGQNYKTLAYMLKALGVDPAGAALLYGCGKPIAGTS</sequence>
<feature type="signal peptide" evidence="2">
    <location>
        <begin position="1"/>
        <end position="23"/>
    </location>
</feature>
<evidence type="ECO:0000256" key="1">
    <source>
        <dbReference type="SAM" id="MobiDB-lite"/>
    </source>
</evidence>
<feature type="region of interest" description="Disordered" evidence="1">
    <location>
        <begin position="66"/>
        <end position="95"/>
    </location>
</feature>
<gene>
    <name evidence="3" type="ORF">ACAT0790_LOCUS70241</name>
</gene>
<feature type="chain" id="PRO_5030717469" evidence="2">
    <location>
        <begin position="24"/>
        <end position="252"/>
    </location>
</feature>
<dbReference type="PANTHER" id="PTHR38564:SF1">
    <property type="match status" value="1"/>
</dbReference>
<name>A0A7S1WXY9_ALECA</name>
<proteinExistence type="predicted"/>
<dbReference type="AlphaFoldDB" id="A0A7S1WXY9"/>
<dbReference type="EMBL" id="HBGE01117709">
    <property type="protein sequence ID" value="CAD9193464.1"/>
    <property type="molecule type" value="Transcribed_RNA"/>
</dbReference>
<accession>A0A7S1WXY9</accession>